<keyword evidence="1" id="KW-1133">Transmembrane helix</keyword>
<evidence type="ECO:0008006" key="4">
    <source>
        <dbReference type="Google" id="ProtNLM"/>
    </source>
</evidence>
<proteinExistence type="predicted"/>
<protein>
    <recommendedName>
        <fullName evidence="4">Glycosyl-4,4'-diaponeurosporenoate acyltransferase</fullName>
    </recommendedName>
</protein>
<feature type="transmembrane region" description="Helical" evidence="1">
    <location>
        <begin position="156"/>
        <end position="176"/>
    </location>
</feature>
<evidence type="ECO:0000313" key="2">
    <source>
        <dbReference type="EMBL" id="MDF4026936.1"/>
    </source>
</evidence>
<dbReference type="EMBL" id="JARJJS010000009">
    <property type="protein sequence ID" value="MDF4026936.1"/>
    <property type="molecule type" value="Genomic_DNA"/>
</dbReference>
<name>A0ABT6BFR1_9GAMM</name>
<keyword evidence="1" id="KW-0812">Transmembrane</keyword>
<accession>A0ABT6BFR1</accession>
<dbReference type="Proteomes" id="UP001528850">
    <property type="component" value="Unassembled WGS sequence"/>
</dbReference>
<comment type="caution">
    <text evidence="2">The sequence shown here is derived from an EMBL/GenBank/DDBJ whole genome shotgun (WGS) entry which is preliminary data.</text>
</comment>
<gene>
    <name evidence="2" type="ORF">P3W24_18330</name>
</gene>
<organism evidence="2 3">
    <name type="scientific">Luteibacter sahnii</name>
    <dbReference type="NCBI Taxonomy" id="3021977"/>
    <lineage>
        <taxon>Bacteria</taxon>
        <taxon>Pseudomonadati</taxon>
        <taxon>Pseudomonadota</taxon>
        <taxon>Gammaproteobacteria</taxon>
        <taxon>Lysobacterales</taxon>
        <taxon>Rhodanobacteraceae</taxon>
        <taxon>Luteibacter</taxon>
    </lineage>
</organism>
<feature type="transmembrane region" description="Helical" evidence="1">
    <location>
        <begin position="125"/>
        <end position="144"/>
    </location>
</feature>
<evidence type="ECO:0000256" key="1">
    <source>
        <dbReference type="SAM" id="Phobius"/>
    </source>
</evidence>
<keyword evidence="3" id="KW-1185">Reference proteome</keyword>
<evidence type="ECO:0000313" key="3">
    <source>
        <dbReference type="Proteomes" id="UP001528850"/>
    </source>
</evidence>
<keyword evidence="1" id="KW-0472">Membrane</keyword>
<feature type="transmembrane region" description="Helical" evidence="1">
    <location>
        <begin position="12"/>
        <end position="34"/>
    </location>
</feature>
<reference evidence="2 3" key="1">
    <citation type="journal article" date="2024" name="Curr. Microbiol.">
        <title>Luteibacter sahnii sp. nov., A Novel Yellow-Colored Xanthomonadin Pigment Producing Probiotic Bacterium from Healthy Rice Seed Microbiome.</title>
        <authorList>
            <person name="Jaiswal G."/>
            <person name="Rana R."/>
            <person name="Nayak P.K."/>
            <person name="Chouhan R."/>
            <person name="Gandhi S.G."/>
            <person name="Patel H.K."/>
            <person name="Patil P.B."/>
        </authorList>
    </citation>
    <scope>NUCLEOTIDE SEQUENCE [LARGE SCALE GENOMIC DNA]</scope>
    <source>
        <strain evidence="2 3">PPL201</strain>
    </source>
</reference>
<sequence>MDTLLNVTGFAGIATALGKFNSIILGAVTGWTAFGRRRTQRWQALFEGDAWRTCHPLLIEEAFTQAYGYELSERDIRFALGRRNPRALFRVLRLCKGMVRLNDAGMAYMHWRGAKVRRWSYMHHAWLVHVLGYVPFAVLLFFGSSIARHLDVSGQWALIGGAVIWWFMNLVCAAWFEAAHKVVAELDERFPVWDPPLPSKDGKAASVTVLQPAA</sequence>